<sequence length="101" mass="11364">MSDSGGLPWQGHPDKHPSTEKPVSKLHPNRLSALRDRSRLTQAEVAKLLDIDETTVARHESGTRKLPHEMVEKYAKLYKVSSYELYLEPVKPTESTAPKTA</sequence>
<dbReference type="EMBL" id="LAZR01021395">
    <property type="protein sequence ID" value="KKL85476.1"/>
    <property type="molecule type" value="Genomic_DNA"/>
</dbReference>
<reference evidence="3" key="1">
    <citation type="journal article" date="2015" name="Nature">
        <title>Complex archaea that bridge the gap between prokaryotes and eukaryotes.</title>
        <authorList>
            <person name="Spang A."/>
            <person name="Saw J.H."/>
            <person name="Jorgensen S.L."/>
            <person name="Zaremba-Niedzwiedzka K."/>
            <person name="Martijn J."/>
            <person name="Lind A.E."/>
            <person name="van Eijk R."/>
            <person name="Schleper C."/>
            <person name="Guy L."/>
            <person name="Ettema T.J."/>
        </authorList>
    </citation>
    <scope>NUCLEOTIDE SEQUENCE</scope>
</reference>
<evidence type="ECO:0000259" key="2">
    <source>
        <dbReference type="PROSITE" id="PS50943"/>
    </source>
</evidence>
<protein>
    <recommendedName>
        <fullName evidence="2">HTH cro/C1-type domain-containing protein</fullName>
    </recommendedName>
</protein>
<gene>
    <name evidence="3" type="ORF">LCGC14_1954320</name>
</gene>
<accession>A0A0F9G4U9</accession>
<dbReference type="Pfam" id="PF13560">
    <property type="entry name" value="HTH_31"/>
    <property type="match status" value="1"/>
</dbReference>
<proteinExistence type="predicted"/>
<dbReference type="AlphaFoldDB" id="A0A0F9G4U9"/>
<evidence type="ECO:0000313" key="3">
    <source>
        <dbReference type="EMBL" id="KKL85476.1"/>
    </source>
</evidence>
<feature type="region of interest" description="Disordered" evidence="1">
    <location>
        <begin position="1"/>
        <end position="35"/>
    </location>
</feature>
<evidence type="ECO:0000256" key="1">
    <source>
        <dbReference type="SAM" id="MobiDB-lite"/>
    </source>
</evidence>
<dbReference type="InterPro" id="IPR010982">
    <property type="entry name" value="Lambda_DNA-bd_dom_sf"/>
</dbReference>
<dbReference type="SMART" id="SM00530">
    <property type="entry name" value="HTH_XRE"/>
    <property type="match status" value="1"/>
</dbReference>
<comment type="caution">
    <text evidence="3">The sequence shown here is derived from an EMBL/GenBank/DDBJ whole genome shotgun (WGS) entry which is preliminary data.</text>
</comment>
<dbReference type="GO" id="GO:0003677">
    <property type="term" value="F:DNA binding"/>
    <property type="evidence" value="ECO:0007669"/>
    <property type="project" value="InterPro"/>
</dbReference>
<dbReference type="SUPFAM" id="SSF47413">
    <property type="entry name" value="lambda repressor-like DNA-binding domains"/>
    <property type="match status" value="1"/>
</dbReference>
<dbReference type="InterPro" id="IPR001387">
    <property type="entry name" value="Cro/C1-type_HTH"/>
</dbReference>
<dbReference type="PROSITE" id="PS50943">
    <property type="entry name" value="HTH_CROC1"/>
    <property type="match status" value="1"/>
</dbReference>
<feature type="domain" description="HTH cro/C1-type" evidence="2">
    <location>
        <begin position="31"/>
        <end position="85"/>
    </location>
</feature>
<organism evidence="3">
    <name type="scientific">marine sediment metagenome</name>
    <dbReference type="NCBI Taxonomy" id="412755"/>
    <lineage>
        <taxon>unclassified sequences</taxon>
        <taxon>metagenomes</taxon>
        <taxon>ecological metagenomes</taxon>
    </lineage>
</organism>
<dbReference type="CDD" id="cd00093">
    <property type="entry name" value="HTH_XRE"/>
    <property type="match status" value="1"/>
</dbReference>
<name>A0A0F9G4U9_9ZZZZ</name>
<feature type="compositionally biased region" description="Basic and acidic residues" evidence="1">
    <location>
        <begin position="12"/>
        <end position="23"/>
    </location>
</feature>
<dbReference type="Gene3D" id="1.10.260.40">
    <property type="entry name" value="lambda repressor-like DNA-binding domains"/>
    <property type="match status" value="1"/>
</dbReference>